<feature type="compositionally biased region" description="Polar residues" evidence="1">
    <location>
        <begin position="506"/>
        <end position="524"/>
    </location>
</feature>
<dbReference type="SMART" id="SM00577">
    <property type="entry name" value="CPDc"/>
    <property type="match status" value="1"/>
</dbReference>
<protein>
    <recommendedName>
        <fullName evidence="2">FCP1 homology domain-containing protein</fullName>
    </recommendedName>
</protein>
<dbReference type="AlphaFoldDB" id="A0A7S2BQZ9"/>
<dbReference type="InterPro" id="IPR036412">
    <property type="entry name" value="HAD-like_sf"/>
</dbReference>
<evidence type="ECO:0000313" key="3">
    <source>
        <dbReference type="EMBL" id="CAD9402936.1"/>
    </source>
</evidence>
<dbReference type="PANTHER" id="PTHR12210">
    <property type="entry name" value="DULLARD PROTEIN PHOSPHATASE"/>
    <property type="match status" value="1"/>
</dbReference>
<dbReference type="Gene3D" id="3.40.50.1000">
    <property type="entry name" value="HAD superfamily/HAD-like"/>
    <property type="match status" value="1"/>
</dbReference>
<name>A0A7S2BQZ9_9STRA</name>
<organism evidence="3">
    <name type="scientific">Florenciella parvula</name>
    <dbReference type="NCBI Taxonomy" id="236787"/>
    <lineage>
        <taxon>Eukaryota</taxon>
        <taxon>Sar</taxon>
        <taxon>Stramenopiles</taxon>
        <taxon>Ochrophyta</taxon>
        <taxon>Dictyochophyceae</taxon>
        <taxon>Florenciellales</taxon>
        <taxon>Florenciella</taxon>
    </lineage>
</organism>
<accession>A0A7S2BQZ9</accession>
<dbReference type="Pfam" id="PF03031">
    <property type="entry name" value="NIF"/>
    <property type="match status" value="1"/>
</dbReference>
<dbReference type="InterPro" id="IPR050365">
    <property type="entry name" value="TIM50"/>
</dbReference>
<dbReference type="GO" id="GO:0016791">
    <property type="term" value="F:phosphatase activity"/>
    <property type="evidence" value="ECO:0007669"/>
    <property type="project" value="InterPro"/>
</dbReference>
<dbReference type="PROSITE" id="PS50969">
    <property type="entry name" value="FCP1"/>
    <property type="match status" value="1"/>
</dbReference>
<dbReference type="EMBL" id="HBGT01009991">
    <property type="protein sequence ID" value="CAD9402936.1"/>
    <property type="molecule type" value="Transcribed_RNA"/>
</dbReference>
<dbReference type="FunFam" id="3.40.50.1000:FF:000093">
    <property type="entry name" value="NLI interacting factor-like phosphatase family protein"/>
    <property type="match status" value="1"/>
</dbReference>
<evidence type="ECO:0000256" key="1">
    <source>
        <dbReference type="SAM" id="MobiDB-lite"/>
    </source>
</evidence>
<proteinExistence type="predicted"/>
<feature type="compositionally biased region" description="Acidic residues" evidence="1">
    <location>
        <begin position="459"/>
        <end position="504"/>
    </location>
</feature>
<reference evidence="3" key="1">
    <citation type="submission" date="2021-01" db="EMBL/GenBank/DDBJ databases">
        <authorList>
            <person name="Corre E."/>
            <person name="Pelletier E."/>
            <person name="Niang G."/>
            <person name="Scheremetjew M."/>
            <person name="Finn R."/>
            <person name="Kale V."/>
            <person name="Holt S."/>
            <person name="Cochrane G."/>
            <person name="Meng A."/>
            <person name="Brown T."/>
            <person name="Cohen L."/>
        </authorList>
    </citation>
    <scope>NUCLEOTIDE SEQUENCE</scope>
    <source>
        <strain evidence="3">RCC1693</strain>
    </source>
</reference>
<feature type="compositionally biased region" description="Basic and acidic residues" evidence="1">
    <location>
        <begin position="536"/>
        <end position="553"/>
    </location>
</feature>
<dbReference type="SUPFAM" id="SSF56784">
    <property type="entry name" value="HAD-like"/>
    <property type="match status" value="1"/>
</dbReference>
<feature type="region of interest" description="Disordered" evidence="1">
    <location>
        <begin position="459"/>
        <end position="586"/>
    </location>
</feature>
<gene>
    <name evidence="3" type="ORF">FPAR1323_LOCUS5427</name>
</gene>
<evidence type="ECO:0000259" key="2">
    <source>
        <dbReference type="PROSITE" id="PS50969"/>
    </source>
</evidence>
<sequence>MVSSPALVSCGLQANLTQRASTESWVGVLHSLTEHEHKVSISAYVALTEQHGGPSVHGVRAKECAKGRDAAVQLLSYDISSTSEYHGFVEDPSACVVDGTCPHDDLPAEVHTFTSAGVTLVECAHFVQALRATFDRAVSAGTLSRFEIDGWDSWELELHCRRASTVVDGVVHGSDRRDAATSDDAYGCACGNNCGYDYGYGDGDGPYRFIRNLPPYATCMAQHNLPPRASLLSPRVDVFSHDGTNANPPTLVLDLDETLTHTEVTPIDDADLVFHLQSCGDDAPQPMFVRKRPHVDHFLRTVAQKFEVVIFTASERPYCESILRFLDPHNELIDYVLCREDCSFIQGEYLKDLSALGRDLSRLALVDNRPEMYAFQVDNGIPIRSWFADPHDCELLRLLPSLDRLADPSVTDVRPFVRWRYRTHCKVARAMALAQHGGVRAGPQFGAHTGAGQNFYLGEEDEDEDEEVVVESEEEEVEEDEEEDEEAADQADEEGVLEVYEDVNESLPSGGTSAESSREATPTYSPIEFAVATDGDESRETSRDSDGENKEAMGNKQPFPTGVEKHGSPLSNLPLDAEGDYLVPRR</sequence>
<dbReference type="InterPro" id="IPR011948">
    <property type="entry name" value="Dullard_phosphatase"/>
</dbReference>
<dbReference type="InterPro" id="IPR004274">
    <property type="entry name" value="FCP1_dom"/>
</dbReference>
<dbReference type="CDD" id="cd07521">
    <property type="entry name" value="HAD_FCP1-like"/>
    <property type="match status" value="1"/>
</dbReference>
<feature type="domain" description="FCP1 homology" evidence="2">
    <location>
        <begin position="244"/>
        <end position="405"/>
    </location>
</feature>
<dbReference type="NCBIfam" id="TIGR02251">
    <property type="entry name" value="HIF-SF_euk"/>
    <property type="match status" value="1"/>
</dbReference>
<dbReference type="InterPro" id="IPR023214">
    <property type="entry name" value="HAD_sf"/>
</dbReference>